<dbReference type="InterPro" id="IPR050109">
    <property type="entry name" value="HTH-type_TetR-like_transc_reg"/>
</dbReference>
<dbReference type="PRINTS" id="PR00455">
    <property type="entry name" value="HTHTETR"/>
</dbReference>
<evidence type="ECO:0000256" key="3">
    <source>
        <dbReference type="ARBA" id="ARBA00023163"/>
    </source>
</evidence>
<comment type="caution">
    <text evidence="6">The sequence shown here is derived from an EMBL/GenBank/DDBJ whole genome shotgun (WGS) entry which is preliminary data.</text>
</comment>
<evidence type="ECO:0000313" key="7">
    <source>
        <dbReference type="Proteomes" id="UP000322244"/>
    </source>
</evidence>
<keyword evidence="2 4" id="KW-0238">DNA-binding</keyword>
<dbReference type="Pfam" id="PF00440">
    <property type="entry name" value="TetR_N"/>
    <property type="match status" value="1"/>
</dbReference>
<dbReference type="PROSITE" id="PS50977">
    <property type="entry name" value="HTH_TETR_2"/>
    <property type="match status" value="1"/>
</dbReference>
<evidence type="ECO:0000256" key="1">
    <source>
        <dbReference type="ARBA" id="ARBA00023015"/>
    </source>
</evidence>
<keyword evidence="7" id="KW-1185">Reference proteome</keyword>
<dbReference type="GO" id="GO:0000976">
    <property type="term" value="F:transcription cis-regulatory region binding"/>
    <property type="evidence" value="ECO:0007669"/>
    <property type="project" value="TreeGrafter"/>
</dbReference>
<dbReference type="OrthoDB" id="1669699at2"/>
<sequence>MVTAAIELIAAVGYPQASIAKIADRVGIAKSVVLYHFKSKDSLVEAIVTEIFTAGAMVMVPAIAAESTAAGKLTAYIRSNIAFLDSHRVHSVAMYEILTGFRTEWGLRLDQAAAESVKAEPPQGDMATIDPIWIFQLGVRNGEFRALSPMLYKNAVRAAIDGAVSELARDLEYDVVAYGEELVTLFQLGTRAH</sequence>
<evidence type="ECO:0000259" key="5">
    <source>
        <dbReference type="PROSITE" id="PS50977"/>
    </source>
</evidence>
<keyword evidence="3" id="KW-0804">Transcription</keyword>
<dbReference type="PANTHER" id="PTHR30055">
    <property type="entry name" value="HTH-TYPE TRANSCRIPTIONAL REGULATOR RUTR"/>
    <property type="match status" value="1"/>
</dbReference>
<name>A0A5A7S7J9_9NOCA</name>
<evidence type="ECO:0000256" key="2">
    <source>
        <dbReference type="ARBA" id="ARBA00023125"/>
    </source>
</evidence>
<evidence type="ECO:0000256" key="4">
    <source>
        <dbReference type="PROSITE-ProRule" id="PRU00335"/>
    </source>
</evidence>
<dbReference type="Gene3D" id="1.10.357.10">
    <property type="entry name" value="Tetracycline Repressor, domain 2"/>
    <property type="match status" value="1"/>
</dbReference>
<dbReference type="SUPFAM" id="SSF46689">
    <property type="entry name" value="Homeodomain-like"/>
    <property type="match status" value="1"/>
</dbReference>
<gene>
    <name evidence="6" type="ORF">FOY51_20540</name>
</gene>
<dbReference type="InterPro" id="IPR009057">
    <property type="entry name" value="Homeodomain-like_sf"/>
</dbReference>
<accession>A0A5A7S7J9</accession>
<reference evidence="6 7" key="1">
    <citation type="submission" date="2019-07" db="EMBL/GenBank/DDBJ databases">
        <title>Rhodococcus cavernicolus sp. nov., isolated from a cave.</title>
        <authorList>
            <person name="Lee S.D."/>
        </authorList>
    </citation>
    <scope>NUCLEOTIDE SEQUENCE [LARGE SCALE GENOMIC DNA]</scope>
    <source>
        <strain evidence="6 7">C1-24</strain>
    </source>
</reference>
<feature type="DNA-binding region" description="H-T-H motif" evidence="4">
    <location>
        <begin position="18"/>
        <end position="37"/>
    </location>
</feature>
<keyword evidence="1" id="KW-0805">Transcription regulation</keyword>
<evidence type="ECO:0000313" key="6">
    <source>
        <dbReference type="EMBL" id="KAA0021122.1"/>
    </source>
</evidence>
<dbReference type="AlphaFoldDB" id="A0A5A7S7J9"/>
<protein>
    <submittedName>
        <fullName evidence="6">TetR family transcriptional regulator</fullName>
    </submittedName>
</protein>
<dbReference type="Proteomes" id="UP000322244">
    <property type="component" value="Unassembled WGS sequence"/>
</dbReference>
<dbReference type="GO" id="GO:0003700">
    <property type="term" value="F:DNA-binding transcription factor activity"/>
    <property type="evidence" value="ECO:0007669"/>
    <property type="project" value="TreeGrafter"/>
</dbReference>
<dbReference type="PANTHER" id="PTHR30055:SF234">
    <property type="entry name" value="HTH-TYPE TRANSCRIPTIONAL REGULATOR BETI"/>
    <property type="match status" value="1"/>
</dbReference>
<dbReference type="Gene3D" id="1.10.10.60">
    <property type="entry name" value="Homeodomain-like"/>
    <property type="match status" value="1"/>
</dbReference>
<dbReference type="InterPro" id="IPR001647">
    <property type="entry name" value="HTH_TetR"/>
</dbReference>
<feature type="domain" description="HTH tetR-type" evidence="5">
    <location>
        <begin position="1"/>
        <end position="55"/>
    </location>
</feature>
<organism evidence="6 7">
    <name type="scientific">Antrihabitans cavernicola</name>
    <dbReference type="NCBI Taxonomy" id="2495913"/>
    <lineage>
        <taxon>Bacteria</taxon>
        <taxon>Bacillati</taxon>
        <taxon>Actinomycetota</taxon>
        <taxon>Actinomycetes</taxon>
        <taxon>Mycobacteriales</taxon>
        <taxon>Nocardiaceae</taxon>
        <taxon>Antrihabitans</taxon>
    </lineage>
</organism>
<dbReference type="EMBL" id="VLNY01000012">
    <property type="protein sequence ID" value="KAA0021122.1"/>
    <property type="molecule type" value="Genomic_DNA"/>
</dbReference>
<proteinExistence type="predicted"/>